<dbReference type="InterPro" id="IPR007867">
    <property type="entry name" value="GMC_OxRtase_C"/>
</dbReference>
<feature type="domain" description="Glucose-methanol-choline oxidoreductase C-terminal" evidence="3">
    <location>
        <begin position="85"/>
        <end position="187"/>
    </location>
</feature>
<name>I2CR74_NANGC</name>
<evidence type="ECO:0000256" key="1">
    <source>
        <dbReference type="ARBA" id="ARBA00010790"/>
    </source>
</evidence>
<keyword evidence="2" id="KW-0812">Transmembrane</keyword>
<dbReference type="PANTHER" id="PTHR11552">
    <property type="entry name" value="GLUCOSE-METHANOL-CHOLINE GMC OXIDOREDUCTASE"/>
    <property type="match status" value="1"/>
</dbReference>
<reference evidence="4" key="1">
    <citation type="journal article" date="2012" name="Bioengineered">
        <title>Additional insights into the genome of the oleaginous model alga Nannochloropsis gaditana.</title>
        <authorList>
            <person name="Jinkerson R.E."/>
            <person name="Radakovits R."/>
            <person name="Posewitz M.C."/>
        </authorList>
    </citation>
    <scope>NUCLEOTIDE SEQUENCE</scope>
    <source>
        <strain evidence="4">CCMP526</strain>
    </source>
</reference>
<protein>
    <submittedName>
        <fullName evidence="4">Glucose-methanol-choline oxidoreductase</fullName>
    </submittedName>
</protein>
<dbReference type="InterPro" id="IPR036188">
    <property type="entry name" value="FAD/NAD-bd_sf"/>
</dbReference>
<dbReference type="AlphaFoldDB" id="I2CR74"/>
<comment type="similarity">
    <text evidence="1">Belongs to the GMC oxidoreductase family.</text>
</comment>
<evidence type="ECO:0000313" key="4">
    <source>
        <dbReference type="EMBL" id="AFJ69407.1"/>
    </source>
</evidence>
<accession>I2CR74</accession>
<dbReference type="Gene3D" id="3.30.560.10">
    <property type="entry name" value="Glucose Oxidase, domain 3"/>
    <property type="match status" value="1"/>
</dbReference>
<dbReference type="GO" id="GO:0016614">
    <property type="term" value="F:oxidoreductase activity, acting on CH-OH group of donors"/>
    <property type="evidence" value="ECO:0007669"/>
    <property type="project" value="InterPro"/>
</dbReference>
<evidence type="ECO:0000256" key="2">
    <source>
        <dbReference type="SAM" id="Phobius"/>
    </source>
</evidence>
<reference evidence="4" key="2">
    <citation type="journal article" date="2012" name="Nat. Commun.">
        <title>Draft genome sequence and genetic transformation of the oleaginous alga Nannochloropis gaditana.</title>
        <authorList>
            <person name="Radakovits R."/>
            <person name="Jinkerson R.E."/>
            <person name="Fuerstenberg S.I."/>
            <person name="Tae H."/>
            <person name="Settlage R.E."/>
            <person name="Boore J.L."/>
            <person name="Posewitz M.C."/>
        </authorList>
    </citation>
    <scope>NUCLEOTIDE SEQUENCE</scope>
    <source>
        <strain evidence="4">CCMP526</strain>
    </source>
</reference>
<dbReference type="Gene3D" id="3.50.50.60">
    <property type="entry name" value="FAD/NAD(P)-binding domain"/>
    <property type="match status" value="1"/>
</dbReference>
<feature type="transmembrane region" description="Helical" evidence="2">
    <location>
        <begin position="46"/>
        <end position="68"/>
    </location>
</feature>
<dbReference type="Pfam" id="PF05199">
    <property type="entry name" value="GMC_oxred_C"/>
    <property type="match status" value="1"/>
</dbReference>
<evidence type="ECO:0000259" key="3">
    <source>
        <dbReference type="Pfam" id="PF05199"/>
    </source>
</evidence>
<dbReference type="PANTHER" id="PTHR11552:SF147">
    <property type="entry name" value="CHOLINE DEHYDROGENASE, MITOCHONDRIAL"/>
    <property type="match status" value="1"/>
</dbReference>
<keyword evidence="2" id="KW-1133">Transmembrane helix</keyword>
<organism evidence="4">
    <name type="scientific">Nannochloropsis gaditana (strain CCMP526)</name>
    <name type="common">Green microalga</name>
    <name type="synonym">Microchloropsis gaditana</name>
    <dbReference type="NCBI Taxonomy" id="1093141"/>
    <lineage>
        <taxon>Eukaryota</taxon>
        <taxon>Sar</taxon>
        <taxon>Stramenopiles</taxon>
        <taxon>Ochrophyta</taxon>
        <taxon>Eustigmatophyceae</taxon>
        <taxon>Eustigmatales</taxon>
        <taxon>Monodopsidaceae</taxon>
        <taxon>Nannochloropsis</taxon>
    </lineage>
</organism>
<dbReference type="EMBL" id="JU980344">
    <property type="protein sequence ID" value="AFJ69407.1"/>
    <property type="molecule type" value="mRNA"/>
</dbReference>
<feature type="non-terminal residue" evidence="4">
    <location>
        <position position="187"/>
    </location>
</feature>
<gene>
    <name evidence="4" type="ORF">NGATSA_3019100</name>
</gene>
<proteinExistence type="evidence at transcript level"/>
<dbReference type="GO" id="GO:0050660">
    <property type="term" value="F:flavin adenine dinucleotide binding"/>
    <property type="evidence" value="ECO:0007669"/>
    <property type="project" value="InterPro"/>
</dbReference>
<dbReference type="InterPro" id="IPR012132">
    <property type="entry name" value="GMC_OxRdtase"/>
</dbReference>
<sequence length="187" mass="20793">MYGWVNVVLKGEKETHEEIRLSIMTSDFSVSPDLIPEIALPRYPGVWWSLLRTCLSFLLSLLFLIPFFRWASRQVLGCLVCLMNPQSEGSVRLASADARQPPLIDPAYLSHPQDVQALSSGLALAASLLRTEPMAPLVGRELLPGRLYDVEASLTDSFRYGRAFAGSYYHPASSCRLGKVVDKDLHV</sequence>
<keyword evidence="2" id="KW-0472">Membrane</keyword>
<dbReference type="SUPFAM" id="SSF54373">
    <property type="entry name" value="FAD-linked reductases, C-terminal domain"/>
    <property type="match status" value="1"/>
</dbReference>